<dbReference type="EMBL" id="BAAABX010000019">
    <property type="protein sequence ID" value="GAA0397662.1"/>
    <property type="molecule type" value="Genomic_DNA"/>
</dbReference>
<keyword evidence="4 6" id="KW-0472">Membrane</keyword>
<keyword evidence="9" id="KW-1185">Reference proteome</keyword>
<comment type="caution">
    <text evidence="8">The sequence shown here is derived from an EMBL/GenBank/DDBJ whole genome shotgun (WGS) entry which is preliminary data.</text>
</comment>
<proteinExistence type="predicted"/>
<name>A0ABP3ICD6_9ACTN</name>
<evidence type="ECO:0000313" key="9">
    <source>
        <dbReference type="Proteomes" id="UP001500879"/>
    </source>
</evidence>
<feature type="transmembrane region" description="Helical" evidence="6">
    <location>
        <begin position="222"/>
        <end position="245"/>
    </location>
</feature>
<feature type="domain" description="HTTM-like" evidence="7">
    <location>
        <begin position="16"/>
        <end position="290"/>
    </location>
</feature>
<gene>
    <name evidence="8" type="primary">sdpB</name>
    <name evidence="8" type="ORF">GCM10010357_18450</name>
</gene>
<dbReference type="Proteomes" id="UP001500879">
    <property type="component" value="Unassembled WGS sequence"/>
</dbReference>
<dbReference type="PANTHER" id="PTHR39535">
    <property type="entry name" value="SPORULATION-DELAYING PROTEIN SDPB"/>
    <property type="match status" value="1"/>
</dbReference>
<dbReference type="InterPro" id="IPR011020">
    <property type="entry name" value="HTTM-like"/>
</dbReference>
<evidence type="ECO:0000256" key="2">
    <source>
        <dbReference type="ARBA" id="ARBA00022692"/>
    </source>
</evidence>
<accession>A0ABP3ICD6</accession>
<feature type="transmembrane region" description="Helical" evidence="6">
    <location>
        <begin position="121"/>
        <end position="138"/>
    </location>
</feature>
<evidence type="ECO:0000256" key="5">
    <source>
        <dbReference type="SAM" id="MobiDB-lite"/>
    </source>
</evidence>
<dbReference type="NCBIfam" id="TIGR04033">
    <property type="entry name" value="export_SdpB"/>
    <property type="match status" value="1"/>
</dbReference>
<evidence type="ECO:0000259" key="7">
    <source>
        <dbReference type="SMART" id="SM00752"/>
    </source>
</evidence>
<comment type="subcellular location">
    <subcellularLocation>
        <location evidence="1">Endomembrane system</location>
        <topology evidence="1">Multi-pass membrane protein</topology>
    </subcellularLocation>
</comment>
<protein>
    <submittedName>
        <fullName evidence="8">Sporulation-delaying protein SdpB</fullName>
    </submittedName>
</protein>
<evidence type="ECO:0000256" key="6">
    <source>
        <dbReference type="SAM" id="Phobius"/>
    </source>
</evidence>
<dbReference type="InterPro" id="IPR052964">
    <property type="entry name" value="Sporulation_signal_mat"/>
</dbReference>
<keyword evidence="2 6" id="KW-0812">Transmembrane</keyword>
<feature type="transmembrane region" description="Helical" evidence="6">
    <location>
        <begin position="80"/>
        <end position="101"/>
    </location>
</feature>
<dbReference type="PANTHER" id="PTHR39535:SF2">
    <property type="entry name" value="HTTM DOMAIN-CONTAINING PROTEIN"/>
    <property type="match status" value="1"/>
</dbReference>
<feature type="region of interest" description="Disordered" evidence="5">
    <location>
        <begin position="304"/>
        <end position="332"/>
    </location>
</feature>
<keyword evidence="3 6" id="KW-1133">Transmembrane helix</keyword>
<evidence type="ECO:0000313" key="8">
    <source>
        <dbReference type="EMBL" id="GAA0397662.1"/>
    </source>
</evidence>
<evidence type="ECO:0000256" key="3">
    <source>
        <dbReference type="ARBA" id="ARBA00022989"/>
    </source>
</evidence>
<reference evidence="9" key="1">
    <citation type="journal article" date="2019" name="Int. J. Syst. Evol. Microbiol.">
        <title>The Global Catalogue of Microorganisms (GCM) 10K type strain sequencing project: providing services to taxonomists for standard genome sequencing and annotation.</title>
        <authorList>
            <consortium name="The Broad Institute Genomics Platform"/>
            <consortium name="The Broad Institute Genome Sequencing Center for Infectious Disease"/>
            <person name="Wu L."/>
            <person name="Ma J."/>
        </authorList>
    </citation>
    <scope>NUCLEOTIDE SEQUENCE [LARGE SCALE GENOMIC DNA]</scope>
    <source>
        <strain evidence="9">JCM 4788</strain>
    </source>
</reference>
<dbReference type="InterPro" id="IPR023894">
    <property type="entry name" value="Sporulation_SdpB"/>
</dbReference>
<sequence length="332" mass="35724">MYAKRLAVLMERSVRRFPAESRALGVGRSMIALAQASILIFTPASHLFVPVGGDEIKVDCSTSAQAMSLYCLADSTDRQLLNFVVLALLLVVASGILPRYTTVLHFWASLSIGQSVSLPDGGDAVAQVVTFFLILACANDRRTWHWQRPGGEERKGSVWQGIAWAGWWGVRLQVAYIYLDSALAKLSVGPWSEGSATYYVARMENFGASGLFADLFRWSTSITLLALLSAWGAMFAECMIALLLLRRGSRQAVAALVSAGLHVLIILQLGIVSFGFIMVGAVVCAASRGLDVNVPRLKGLLARTRGSAREDHPSAPADPEPANRTDAVAIGS</sequence>
<evidence type="ECO:0000256" key="1">
    <source>
        <dbReference type="ARBA" id="ARBA00004127"/>
    </source>
</evidence>
<dbReference type="SMART" id="SM00752">
    <property type="entry name" value="HTTM"/>
    <property type="match status" value="1"/>
</dbReference>
<organism evidence="8 9">
    <name type="scientific">Streptomyces luteireticuli</name>
    <dbReference type="NCBI Taxonomy" id="173858"/>
    <lineage>
        <taxon>Bacteria</taxon>
        <taxon>Bacillati</taxon>
        <taxon>Actinomycetota</taxon>
        <taxon>Actinomycetes</taxon>
        <taxon>Kitasatosporales</taxon>
        <taxon>Streptomycetaceae</taxon>
        <taxon>Streptomyces</taxon>
    </lineage>
</organism>
<evidence type="ECO:0000256" key="4">
    <source>
        <dbReference type="ARBA" id="ARBA00023136"/>
    </source>
</evidence>
<feature type="transmembrane region" description="Helical" evidence="6">
    <location>
        <begin position="252"/>
        <end position="283"/>
    </location>
</feature>